<gene>
    <name evidence="7" type="ORF">CAPTEDRAFT_216779</name>
</gene>
<protein>
    <recommendedName>
        <fullName evidence="3">BLOC-1-related complex subunit 5</fullName>
    </recommendedName>
</protein>
<dbReference type="EnsemblMetazoa" id="CapteT216779">
    <property type="protein sequence ID" value="CapteP216779"/>
    <property type="gene ID" value="CapteG216779"/>
</dbReference>
<evidence type="ECO:0000313" key="8">
    <source>
        <dbReference type="EnsemblMetazoa" id="CapteP216779"/>
    </source>
</evidence>
<dbReference type="AlphaFoldDB" id="R7V6I3"/>
<dbReference type="GO" id="GO:0098574">
    <property type="term" value="C:cytoplasmic side of lysosomal membrane"/>
    <property type="evidence" value="ECO:0007669"/>
    <property type="project" value="TreeGrafter"/>
</dbReference>
<dbReference type="STRING" id="283909.R7V6I3"/>
<evidence type="ECO:0000256" key="6">
    <source>
        <dbReference type="ARBA" id="ARBA00023288"/>
    </source>
</evidence>
<name>R7V6I3_CAPTE</name>
<reference evidence="9" key="1">
    <citation type="submission" date="2012-12" db="EMBL/GenBank/DDBJ databases">
        <authorList>
            <person name="Hellsten U."/>
            <person name="Grimwood J."/>
            <person name="Chapman J.A."/>
            <person name="Shapiro H."/>
            <person name="Aerts A."/>
            <person name="Otillar R.P."/>
            <person name="Terry A.Y."/>
            <person name="Boore J.L."/>
            <person name="Simakov O."/>
            <person name="Marletaz F."/>
            <person name="Cho S.-J."/>
            <person name="Edsinger-Gonzales E."/>
            <person name="Havlak P."/>
            <person name="Kuo D.-H."/>
            <person name="Larsson T."/>
            <person name="Lv J."/>
            <person name="Arendt D."/>
            <person name="Savage R."/>
            <person name="Osoegawa K."/>
            <person name="de Jong P."/>
            <person name="Lindberg D.R."/>
            <person name="Seaver E.C."/>
            <person name="Weisblat D.A."/>
            <person name="Putnam N.H."/>
            <person name="Grigoriev I.V."/>
            <person name="Rokhsar D.S."/>
        </authorList>
    </citation>
    <scope>NUCLEOTIDE SEQUENCE</scope>
    <source>
        <strain evidence="9">I ESC-2004</strain>
    </source>
</reference>
<evidence type="ECO:0000256" key="2">
    <source>
        <dbReference type="ARBA" id="ARBA00010235"/>
    </source>
</evidence>
<dbReference type="GO" id="GO:1903744">
    <property type="term" value="P:positive regulation of anterograde synaptic vesicle transport"/>
    <property type="evidence" value="ECO:0007669"/>
    <property type="project" value="TreeGrafter"/>
</dbReference>
<evidence type="ECO:0000256" key="5">
    <source>
        <dbReference type="ARBA" id="ARBA00023228"/>
    </source>
</evidence>
<dbReference type="OrthoDB" id="10035640at2759"/>
<dbReference type="HOGENOM" id="CLU_2006043_0_0_1"/>
<evidence type="ECO:0000256" key="1">
    <source>
        <dbReference type="ARBA" id="ARBA00004122"/>
    </source>
</evidence>
<dbReference type="GO" id="GO:0072384">
    <property type="term" value="P:organelle transport along microtubule"/>
    <property type="evidence" value="ECO:0007669"/>
    <property type="project" value="TreeGrafter"/>
</dbReference>
<dbReference type="Pfam" id="PF10158">
    <property type="entry name" value="LOH1CR12"/>
    <property type="match status" value="1"/>
</dbReference>
<dbReference type="GO" id="GO:0032418">
    <property type="term" value="P:lysosome localization"/>
    <property type="evidence" value="ECO:0007669"/>
    <property type="project" value="InterPro"/>
</dbReference>
<comment type="subcellular location">
    <subcellularLocation>
        <location evidence="1">Lysosome membrane</location>
        <topology evidence="1">Lipid-anchor</topology>
        <orientation evidence="1">Cytoplasmic side</orientation>
    </subcellularLocation>
</comment>
<accession>R7V6I3</accession>
<dbReference type="InterPro" id="IPR018780">
    <property type="entry name" value="TBORCS5"/>
</dbReference>
<reference evidence="7 9" key="2">
    <citation type="journal article" date="2013" name="Nature">
        <title>Insights into bilaterian evolution from three spiralian genomes.</title>
        <authorList>
            <person name="Simakov O."/>
            <person name="Marletaz F."/>
            <person name="Cho S.J."/>
            <person name="Edsinger-Gonzales E."/>
            <person name="Havlak P."/>
            <person name="Hellsten U."/>
            <person name="Kuo D.H."/>
            <person name="Larsson T."/>
            <person name="Lv J."/>
            <person name="Arendt D."/>
            <person name="Savage R."/>
            <person name="Osoegawa K."/>
            <person name="de Jong P."/>
            <person name="Grimwood J."/>
            <person name="Chapman J.A."/>
            <person name="Shapiro H."/>
            <person name="Aerts A."/>
            <person name="Otillar R.P."/>
            <person name="Terry A.Y."/>
            <person name="Boore J.L."/>
            <person name="Grigoriev I.V."/>
            <person name="Lindberg D.R."/>
            <person name="Seaver E.C."/>
            <person name="Weisblat D.A."/>
            <person name="Putnam N.H."/>
            <person name="Rokhsar D.S."/>
        </authorList>
    </citation>
    <scope>NUCLEOTIDE SEQUENCE</scope>
    <source>
        <strain evidence="7 9">I ESC-2004</strain>
    </source>
</reference>
<dbReference type="GO" id="GO:0099078">
    <property type="term" value="C:BORC complex"/>
    <property type="evidence" value="ECO:0007669"/>
    <property type="project" value="TreeGrafter"/>
</dbReference>
<evidence type="ECO:0000313" key="7">
    <source>
        <dbReference type="EMBL" id="ELU11971.1"/>
    </source>
</evidence>
<dbReference type="PANTHER" id="PTHR31634:SF2">
    <property type="entry name" value="BLOC-1-RELATED COMPLEX SUBUNIT 5"/>
    <property type="match status" value="1"/>
</dbReference>
<keyword evidence="4" id="KW-0472">Membrane</keyword>
<organism evidence="7">
    <name type="scientific">Capitella teleta</name>
    <name type="common">Polychaete worm</name>
    <dbReference type="NCBI Taxonomy" id="283909"/>
    <lineage>
        <taxon>Eukaryota</taxon>
        <taxon>Metazoa</taxon>
        <taxon>Spiralia</taxon>
        <taxon>Lophotrochozoa</taxon>
        <taxon>Annelida</taxon>
        <taxon>Polychaeta</taxon>
        <taxon>Sedentaria</taxon>
        <taxon>Scolecida</taxon>
        <taxon>Capitellidae</taxon>
        <taxon>Capitella</taxon>
    </lineage>
</organism>
<keyword evidence="9" id="KW-1185">Reference proteome</keyword>
<comment type="similarity">
    <text evidence="2">Belongs to the BORCS5 family.</text>
</comment>
<dbReference type="Proteomes" id="UP000014760">
    <property type="component" value="Unassembled WGS sequence"/>
</dbReference>
<keyword evidence="6" id="KW-0449">Lipoprotein</keyword>
<dbReference type="EMBL" id="AMQN01005553">
    <property type="status" value="NOT_ANNOTATED_CDS"/>
    <property type="molecule type" value="Genomic_DNA"/>
</dbReference>
<dbReference type="GO" id="GO:0030672">
    <property type="term" value="C:synaptic vesicle membrane"/>
    <property type="evidence" value="ECO:0007669"/>
    <property type="project" value="TreeGrafter"/>
</dbReference>
<sequence length="124" mass="14662">MCSSITHLSRGSIFLFKFVKPRRRDVSPCETLKKRSFEHHLTSRQRVDSIREVDFAIQTLYSNLTERQKKFSKYAEQIQKVGEVKTCLKKIRMNIDQTLPLMEKLNSVLHPGDQLEHFQVKQQK</sequence>
<evidence type="ECO:0000313" key="9">
    <source>
        <dbReference type="Proteomes" id="UP000014760"/>
    </source>
</evidence>
<dbReference type="EMBL" id="AMQN01005554">
    <property type="status" value="NOT_ANNOTATED_CDS"/>
    <property type="molecule type" value="Genomic_DNA"/>
</dbReference>
<proteinExistence type="inferred from homology"/>
<dbReference type="EMBL" id="KB296270">
    <property type="protein sequence ID" value="ELU11971.1"/>
    <property type="molecule type" value="Genomic_DNA"/>
</dbReference>
<reference evidence="8" key="3">
    <citation type="submission" date="2015-06" db="UniProtKB">
        <authorList>
            <consortium name="EnsemblMetazoa"/>
        </authorList>
    </citation>
    <scope>IDENTIFICATION</scope>
</reference>
<evidence type="ECO:0000256" key="4">
    <source>
        <dbReference type="ARBA" id="ARBA00023136"/>
    </source>
</evidence>
<keyword evidence="5" id="KW-0458">Lysosome</keyword>
<dbReference type="PANTHER" id="PTHR31634">
    <property type="entry name" value="BLOC-1-RELATED COMPLEX SUBUNIT 5"/>
    <property type="match status" value="1"/>
</dbReference>
<evidence type="ECO:0000256" key="3">
    <source>
        <dbReference type="ARBA" id="ARBA00022300"/>
    </source>
</evidence>